<dbReference type="OrthoDB" id="3749155at2759"/>
<reference evidence="2" key="1">
    <citation type="journal article" date="2020" name="Stud. Mycol.">
        <title>101 Dothideomycetes genomes: a test case for predicting lifestyles and emergence of pathogens.</title>
        <authorList>
            <person name="Haridas S."/>
            <person name="Albert R."/>
            <person name="Binder M."/>
            <person name="Bloem J."/>
            <person name="Labutti K."/>
            <person name="Salamov A."/>
            <person name="Andreopoulos B."/>
            <person name="Baker S."/>
            <person name="Barry K."/>
            <person name="Bills G."/>
            <person name="Bluhm B."/>
            <person name="Cannon C."/>
            <person name="Castanera R."/>
            <person name="Culley D."/>
            <person name="Daum C."/>
            <person name="Ezra D."/>
            <person name="Gonzalez J."/>
            <person name="Henrissat B."/>
            <person name="Kuo A."/>
            <person name="Liang C."/>
            <person name="Lipzen A."/>
            <person name="Lutzoni F."/>
            <person name="Magnuson J."/>
            <person name="Mondo S."/>
            <person name="Nolan M."/>
            <person name="Ohm R."/>
            <person name="Pangilinan J."/>
            <person name="Park H.-J."/>
            <person name="Ramirez L."/>
            <person name="Alfaro M."/>
            <person name="Sun H."/>
            <person name="Tritt A."/>
            <person name="Yoshinaga Y."/>
            <person name="Zwiers L.-H."/>
            <person name="Turgeon B."/>
            <person name="Goodwin S."/>
            <person name="Spatafora J."/>
            <person name="Crous P."/>
            <person name="Grigoriev I."/>
        </authorList>
    </citation>
    <scope>NUCLEOTIDE SEQUENCE</scope>
    <source>
        <strain evidence="2">HMLAC05119</strain>
    </source>
</reference>
<proteinExistence type="predicted"/>
<accession>A0A6A5QJR5</accession>
<keyword evidence="3" id="KW-1185">Reference proteome</keyword>
<protein>
    <submittedName>
        <fullName evidence="2">Uncharacterized protein</fullName>
    </submittedName>
</protein>
<name>A0A6A5QJR5_AMPQU</name>
<feature type="signal peptide" evidence="1">
    <location>
        <begin position="1"/>
        <end position="16"/>
    </location>
</feature>
<dbReference type="EMBL" id="ML979137">
    <property type="protein sequence ID" value="KAF1914307.1"/>
    <property type="molecule type" value="Genomic_DNA"/>
</dbReference>
<sequence length="215" mass="23566">MRAVLCLSTVVGLVNAAVLVPRVAPPSSASSWRPKTHNPEFFSLKVDDRCDGSDTDTNCPFQGYAIRLEDGIVIATPYNKWWDPKLPIFLVDDDTQCYTVSKKPLQLYVNTVTGALKYAPVGWLPANSIAISFYKTGNNPLGRVDPSPAYFAWPSTEGRTERLGANTWWLCPLSNTGQYQIFISDANFGASKQGGVNKEDCTPESLAAVNANPWT</sequence>
<evidence type="ECO:0000313" key="2">
    <source>
        <dbReference type="EMBL" id="KAF1914307.1"/>
    </source>
</evidence>
<dbReference type="AlphaFoldDB" id="A0A6A5QJR5"/>
<feature type="chain" id="PRO_5025679914" evidence="1">
    <location>
        <begin position="17"/>
        <end position="215"/>
    </location>
</feature>
<keyword evidence="1" id="KW-0732">Signal</keyword>
<gene>
    <name evidence="2" type="ORF">BDU57DRAFT_290776</name>
</gene>
<organism evidence="2 3">
    <name type="scientific">Ampelomyces quisqualis</name>
    <name type="common">Powdery mildew agent</name>
    <dbReference type="NCBI Taxonomy" id="50730"/>
    <lineage>
        <taxon>Eukaryota</taxon>
        <taxon>Fungi</taxon>
        <taxon>Dikarya</taxon>
        <taxon>Ascomycota</taxon>
        <taxon>Pezizomycotina</taxon>
        <taxon>Dothideomycetes</taxon>
        <taxon>Pleosporomycetidae</taxon>
        <taxon>Pleosporales</taxon>
        <taxon>Pleosporineae</taxon>
        <taxon>Phaeosphaeriaceae</taxon>
        <taxon>Ampelomyces</taxon>
    </lineage>
</organism>
<dbReference type="Proteomes" id="UP000800096">
    <property type="component" value="Unassembled WGS sequence"/>
</dbReference>
<evidence type="ECO:0000313" key="3">
    <source>
        <dbReference type="Proteomes" id="UP000800096"/>
    </source>
</evidence>
<evidence type="ECO:0000256" key="1">
    <source>
        <dbReference type="SAM" id="SignalP"/>
    </source>
</evidence>